<dbReference type="EMBL" id="CP000116">
    <property type="protein sequence ID" value="AAZ97859.1"/>
    <property type="molecule type" value="Genomic_DNA"/>
</dbReference>
<keyword evidence="1" id="KW-0732">Signal</keyword>
<feature type="signal peptide" evidence="1">
    <location>
        <begin position="1"/>
        <end position="18"/>
    </location>
</feature>
<keyword evidence="3" id="KW-1185">Reference proteome</keyword>
<organism evidence="2 3">
    <name type="scientific">Thiobacillus denitrificans (strain ATCC 25259 / T1)</name>
    <dbReference type="NCBI Taxonomy" id="292415"/>
    <lineage>
        <taxon>Bacteria</taxon>
        <taxon>Pseudomonadati</taxon>
        <taxon>Pseudomonadota</taxon>
        <taxon>Betaproteobacteria</taxon>
        <taxon>Nitrosomonadales</taxon>
        <taxon>Thiobacillaceae</taxon>
        <taxon>Thiobacillus</taxon>
    </lineage>
</organism>
<sequence>MRRWLALLCLAATGTLHASEPTDAGATMTALRYVDQDPGDPAYATRILVTPDFLRMDTGEDDGDFVLLDRRQRQVTNVMRDSGLAMVFSGKGAPPRPATWKSDLRTVPAAAGTRRFSLVVEGVVCSEGIVASRAAPDAARAMAELKTVLAATQYRVWKDSPPEMQHDCDLANEVWEADALLGLGLPLEVREFSGRTRRFESESKLPRAPELFRVPPGLTAVNAPS</sequence>
<feature type="chain" id="PRO_5004228876" description="Secreted protein" evidence="1">
    <location>
        <begin position="19"/>
        <end position="225"/>
    </location>
</feature>
<evidence type="ECO:0000256" key="1">
    <source>
        <dbReference type="SAM" id="SignalP"/>
    </source>
</evidence>
<protein>
    <recommendedName>
        <fullName evidence="4">Secreted protein</fullName>
    </recommendedName>
</protein>
<evidence type="ECO:0000313" key="3">
    <source>
        <dbReference type="Proteomes" id="UP000008291"/>
    </source>
</evidence>
<dbReference type="KEGG" id="tbd:Tbd_1906"/>
<evidence type="ECO:0000313" key="2">
    <source>
        <dbReference type="EMBL" id="AAZ97859.1"/>
    </source>
</evidence>
<reference evidence="2 3" key="1">
    <citation type="journal article" date="2006" name="J. Bacteriol.">
        <title>The genome sequence of the obligately chemolithoautotrophic, facultatively anaerobic bacterium Thiobacillus denitrificans.</title>
        <authorList>
            <person name="Beller H.R."/>
            <person name="Chain P.S."/>
            <person name="Letain T.E."/>
            <person name="Chakicherla A."/>
            <person name="Larimer F.W."/>
            <person name="Richardson P.M."/>
            <person name="Coleman M.A."/>
            <person name="Wood A.P."/>
            <person name="Kelly D.P."/>
        </authorList>
    </citation>
    <scope>NUCLEOTIDE SEQUENCE [LARGE SCALE GENOMIC DNA]</scope>
    <source>
        <strain evidence="2 3">ATCC 25259</strain>
    </source>
</reference>
<name>Q3SHM7_THIDA</name>
<proteinExistence type="predicted"/>
<dbReference type="HOGENOM" id="CLU_1204327_0_0_4"/>
<dbReference type="Proteomes" id="UP000008291">
    <property type="component" value="Chromosome"/>
</dbReference>
<dbReference type="RefSeq" id="WP_011312418.1">
    <property type="nucleotide sequence ID" value="NC_007404.1"/>
</dbReference>
<dbReference type="STRING" id="292415.Tbd_1906"/>
<gene>
    <name evidence="2" type="ordered locus">Tbd_1906</name>
</gene>
<accession>Q3SHM7</accession>
<dbReference type="eggNOG" id="ENOG502ZJ26">
    <property type="taxonomic scope" value="Bacteria"/>
</dbReference>
<evidence type="ECO:0008006" key="4">
    <source>
        <dbReference type="Google" id="ProtNLM"/>
    </source>
</evidence>
<dbReference type="AlphaFoldDB" id="Q3SHM7"/>